<protein>
    <submittedName>
        <fullName evidence="3">DegT/DnrJ/EryC1/StrS family aminotransferase</fullName>
    </submittedName>
</protein>
<accession>A0ABV7GRL9</accession>
<sequence>MDERFTGSFTQQEPIPDDGIAAAVEVMRHGRLHRYNLAGDEKGEAALLEQDFAAFTGAKYCLAVTSGGYAMACALRAVGVAPGDKVLSNAFTLAPVPGAIANVGAVPVFVEVTEGLVLDLDDLRAKIAESGARYLLLSHMRGHICDMDALMAICDGAGVTVIEDCAHTMGAAWDGVPSGRHGKAACYSTQTYKHMNSGEGGFLITDDADVMARAVMLSGSYMLFGRHLAAPGPEAFADARYETPNMSGRMDNLRAAILRSQLPRLAEQCARWNERYFEIENGLRDTPGLTVIERPDRETPVGSSIQFLLRDWSADDVLAVVSRCAERGVELKWFGAAEPVAFTSRYDSWRYAKPQHLPATDRVLAGLMDMRIPLTFSREDCALIASIIRQEVTRQFQSVSAAV</sequence>
<comment type="similarity">
    <text evidence="1 2">Belongs to the DegT/DnrJ/EryC1 family.</text>
</comment>
<reference evidence="4" key="1">
    <citation type="journal article" date="2019" name="Int. J. Syst. Evol. Microbiol.">
        <title>The Global Catalogue of Microorganisms (GCM) 10K type strain sequencing project: providing services to taxonomists for standard genome sequencing and annotation.</title>
        <authorList>
            <consortium name="The Broad Institute Genomics Platform"/>
            <consortium name="The Broad Institute Genome Sequencing Center for Infectious Disease"/>
            <person name="Wu L."/>
            <person name="Ma J."/>
        </authorList>
    </citation>
    <scope>NUCLEOTIDE SEQUENCE [LARGE SCALE GENOMIC DNA]</scope>
    <source>
        <strain evidence="4">KCTC 52366</strain>
    </source>
</reference>
<dbReference type="InterPro" id="IPR015424">
    <property type="entry name" value="PyrdxlP-dep_Trfase"/>
</dbReference>
<evidence type="ECO:0000256" key="1">
    <source>
        <dbReference type="ARBA" id="ARBA00037999"/>
    </source>
</evidence>
<dbReference type="Gene3D" id="3.40.640.10">
    <property type="entry name" value="Type I PLP-dependent aspartate aminotransferase-like (Major domain)"/>
    <property type="match status" value="1"/>
</dbReference>
<dbReference type="RefSeq" id="WP_275633138.1">
    <property type="nucleotide sequence ID" value="NZ_JARGYD010000004.1"/>
</dbReference>
<comment type="caution">
    <text evidence="3">The sequence shown here is derived from an EMBL/GenBank/DDBJ whole genome shotgun (WGS) entry which is preliminary data.</text>
</comment>
<dbReference type="PIRSF" id="PIRSF000390">
    <property type="entry name" value="PLP_StrS"/>
    <property type="match status" value="1"/>
</dbReference>
<evidence type="ECO:0000313" key="4">
    <source>
        <dbReference type="Proteomes" id="UP001595632"/>
    </source>
</evidence>
<keyword evidence="4" id="KW-1185">Reference proteome</keyword>
<evidence type="ECO:0000313" key="3">
    <source>
        <dbReference type="EMBL" id="MFC3143161.1"/>
    </source>
</evidence>
<dbReference type="EMBL" id="JBHRTB010000010">
    <property type="protein sequence ID" value="MFC3143161.1"/>
    <property type="molecule type" value="Genomic_DNA"/>
</dbReference>
<dbReference type="InterPro" id="IPR015421">
    <property type="entry name" value="PyrdxlP-dep_Trfase_major"/>
</dbReference>
<evidence type="ECO:0000256" key="2">
    <source>
        <dbReference type="RuleBase" id="RU004508"/>
    </source>
</evidence>
<keyword evidence="2" id="KW-0663">Pyridoxal phosphate</keyword>
<keyword evidence="3" id="KW-0032">Aminotransferase</keyword>
<gene>
    <name evidence="3" type="ORF">ACFOGP_10600</name>
</gene>
<dbReference type="GO" id="GO:0008483">
    <property type="term" value="F:transaminase activity"/>
    <property type="evidence" value="ECO:0007669"/>
    <property type="project" value="UniProtKB-KW"/>
</dbReference>
<keyword evidence="3" id="KW-0808">Transferase</keyword>
<organism evidence="3 4">
    <name type="scientific">Psychromarinibacter halotolerans</name>
    <dbReference type="NCBI Taxonomy" id="1775175"/>
    <lineage>
        <taxon>Bacteria</taxon>
        <taxon>Pseudomonadati</taxon>
        <taxon>Pseudomonadota</taxon>
        <taxon>Alphaproteobacteria</taxon>
        <taxon>Rhodobacterales</taxon>
        <taxon>Paracoccaceae</taxon>
        <taxon>Psychromarinibacter</taxon>
    </lineage>
</organism>
<proteinExistence type="inferred from homology"/>
<dbReference type="InterPro" id="IPR015422">
    <property type="entry name" value="PyrdxlP-dep_Trfase_small"/>
</dbReference>
<dbReference type="InterPro" id="IPR000653">
    <property type="entry name" value="DegT/StrS_aminotransferase"/>
</dbReference>
<dbReference type="PANTHER" id="PTHR30244:SF34">
    <property type="entry name" value="DTDP-4-AMINO-4,6-DIDEOXYGALACTOSE TRANSAMINASE"/>
    <property type="match status" value="1"/>
</dbReference>
<dbReference type="SUPFAM" id="SSF53383">
    <property type="entry name" value="PLP-dependent transferases"/>
    <property type="match status" value="1"/>
</dbReference>
<dbReference type="Pfam" id="PF01041">
    <property type="entry name" value="DegT_DnrJ_EryC1"/>
    <property type="match status" value="1"/>
</dbReference>
<dbReference type="Proteomes" id="UP001595632">
    <property type="component" value="Unassembled WGS sequence"/>
</dbReference>
<dbReference type="PANTHER" id="PTHR30244">
    <property type="entry name" value="TRANSAMINASE"/>
    <property type="match status" value="1"/>
</dbReference>
<dbReference type="Gene3D" id="3.90.1150.10">
    <property type="entry name" value="Aspartate Aminotransferase, domain 1"/>
    <property type="match status" value="1"/>
</dbReference>
<name>A0ABV7GRL9_9RHOB</name>